<proteinExistence type="predicted"/>
<accession>G0MQQ9</accession>
<evidence type="ECO:0000256" key="1">
    <source>
        <dbReference type="SAM" id="MobiDB-lite"/>
    </source>
</evidence>
<sequence>MTSVNTDPPNEGVLLIELEPGTSPPPANCAAESSNSSLPGQQESCQSPTLTFRKKDNMISREDFFSQSDERVRFLRQVQTLYQKAEEQLHKDTVDKDFYQALQMCSSEVDTPVPDLNDSPPTSICQSILEDVKELDVKEFLFSLEKKVFELKSTYANIAKRRPADGSTLILAKAKCDQGNKKIIYTTDKCFVQFDVWSCRYNQLANCMKQNVAIIAKQESELERPLTHDSRLQHMTLIGRSNFLSDSFDHLTEIAKKKDKLAIDFVKIHGRFCAQMPTVTYDKKQYSEIKETQQNISGKCAALKQKWSGLNREGENVEKHIFTAENFISIIDIKVKYLARMAATVVGAYVDAVAEVEKLGMLEKEVAFIDKTLHEMNLVSNQLQQWYEELDEIVQSDPIFEPSGFEGSLI</sequence>
<organism evidence="3">
    <name type="scientific">Caenorhabditis brenneri</name>
    <name type="common">Nematode worm</name>
    <dbReference type="NCBI Taxonomy" id="135651"/>
    <lineage>
        <taxon>Eukaryota</taxon>
        <taxon>Metazoa</taxon>
        <taxon>Ecdysozoa</taxon>
        <taxon>Nematoda</taxon>
        <taxon>Chromadorea</taxon>
        <taxon>Rhabditida</taxon>
        <taxon>Rhabditina</taxon>
        <taxon>Rhabditomorpha</taxon>
        <taxon>Rhabditoidea</taxon>
        <taxon>Rhabditidae</taxon>
        <taxon>Peloderinae</taxon>
        <taxon>Caenorhabditis</taxon>
    </lineage>
</organism>
<keyword evidence="3" id="KW-1185">Reference proteome</keyword>
<dbReference type="AlphaFoldDB" id="G0MQQ9"/>
<dbReference type="InParanoid" id="G0MQQ9"/>
<feature type="compositionally biased region" description="Polar residues" evidence="1">
    <location>
        <begin position="31"/>
        <end position="47"/>
    </location>
</feature>
<dbReference type="Proteomes" id="UP000008068">
    <property type="component" value="Unassembled WGS sequence"/>
</dbReference>
<gene>
    <name evidence="2" type="ORF">CAEBREN_04205</name>
</gene>
<reference evidence="3" key="1">
    <citation type="submission" date="2011-07" db="EMBL/GenBank/DDBJ databases">
        <authorList>
            <consortium name="Caenorhabditis brenneri Sequencing and Analysis Consortium"/>
            <person name="Wilson R.K."/>
        </authorList>
    </citation>
    <scope>NUCLEOTIDE SEQUENCE [LARGE SCALE GENOMIC DNA]</scope>
    <source>
        <strain evidence="3">PB2801</strain>
    </source>
</reference>
<name>G0MQQ9_CAEBE</name>
<feature type="region of interest" description="Disordered" evidence="1">
    <location>
        <begin position="1"/>
        <end position="47"/>
    </location>
</feature>
<evidence type="ECO:0000313" key="2">
    <source>
        <dbReference type="EMBL" id="EGT41547.1"/>
    </source>
</evidence>
<dbReference type="HOGENOM" id="CLU_724079_0_0_1"/>
<dbReference type="EMBL" id="GL379807">
    <property type="protein sequence ID" value="EGT41547.1"/>
    <property type="molecule type" value="Genomic_DNA"/>
</dbReference>
<evidence type="ECO:0000313" key="3">
    <source>
        <dbReference type="Proteomes" id="UP000008068"/>
    </source>
</evidence>
<protein>
    <submittedName>
        <fullName evidence="2">Uncharacterized protein</fullName>
    </submittedName>
</protein>